<reference evidence="4 5" key="1">
    <citation type="submission" date="2016-10" db="EMBL/GenBank/DDBJ databases">
        <authorList>
            <person name="de Groot N.N."/>
        </authorList>
    </citation>
    <scope>NUCLEOTIDE SEQUENCE [LARGE SCALE GENOMIC DNA]</scope>
    <source>
        <strain evidence="4 5">CGMCC 1.7031</strain>
    </source>
</reference>
<proteinExistence type="predicted"/>
<evidence type="ECO:0000256" key="1">
    <source>
        <dbReference type="SAM" id="MobiDB-lite"/>
    </source>
</evidence>
<feature type="region of interest" description="Disordered" evidence="1">
    <location>
        <begin position="843"/>
        <end position="871"/>
    </location>
</feature>
<feature type="signal peptide" evidence="2">
    <location>
        <begin position="1"/>
        <end position="20"/>
    </location>
</feature>
<dbReference type="InterPro" id="IPR035234">
    <property type="entry name" value="IgGFc-bd_N"/>
</dbReference>
<feature type="compositionally biased region" description="Polar residues" evidence="1">
    <location>
        <begin position="849"/>
        <end position="866"/>
    </location>
</feature>
<dbReference type="RefSeq" id="WP_091140030.1">
    <property type="nucleotide sequence ID" value="NZ_FMVF01000002.1"/>
</dbReference>
<gene>
    <name evidence="4" type="ORF">SAMN02927903_00102</name>
</gene>
<sequence>MKRLTLLCFLLVFVTGSAQFSKTHYIPPVSGSDNPASRAQEQFLYISTPNVNPVNFKIIQLGGTTILGTVSKSTPYVHNIGSGTGTQLHTSRTQVSSIRSDKGYIVEAEDMVYVSVRLIAGNGNHAGGLVSKGLAALGTTFRIGSLNNIDVDFASYGTNHYTFVSVLATENNTLVQFENIGPGVELINNAAAGSTPSWVTLNAGESFVMAVEGPLDANRDGLIGSMVVSDKPIAVNCGSFAGSNANTNLDLGFDQIVSVERTGTEYIFIKSTGQPVTERILLVAHEDNTEVFLNGIPSPMYMLNAGEYIQLDGVDYNANGNLYIQTSKKVFAYQSVGDNSRPDFANQKMFFVPPLNCETPHVIDNIPLIDKIGTRTFIGRVTLVTEVGATLTFNINGIDYSLLALNFLPGVFVDGPTSVVGNPDYETYTITGLTGNVGVYSTGQLYLASYGSDDAATFGGFYSGFAYKPEISFVPVDLTQQSCIPNVSLSVNTLTAFDVFQWYFNGAEIPGATAGNYNPTQPGYYYVKATIAACGTTLISDEIPISSCPTDIDGDGVNDNIDRDNDNDGIANCTESHGDVWVDLSPASTPIAVGTYNNSHTQTVTFAGLDQTNHAFAGSDSELGKFSSTVTAGKGNSVTTQINFSQPVSLALEYVMTGTPGFELSSDSEFVLKTTPDKTITVVNPGDQLLIDTNYDGIYESGITKYSSFEIRFRLNQSLLPFGIGNFGFHVYRTTALTYVHKNLSDLVPVNATFALKAKCVPKDSDGDTTPDQLDGDSDNDGILDNVEAQGTTFITPTTTDANQDGLADVYGGGLTPIDTDGDGVFDYLDLDSDNDGIYDLIESGSGAPDTNGSGTVDGSHSNNGIPDNIETFPDSGILTYSIVDTDGDNRNDYIEQDSDADGCFDVTEAGFQDPDADGILGVGTPLVNSRGLVTGVGNYLPPINNNYIVSAPLSIATQPLSTATCDTGDATMAVVPNPDPVDSYQWQTLQGGIWVNLIDNTTYSGATSATLQINDATAAMEASRYRVRLDRIGNGCGLFSDEAVLTVNPLPVINSPIDLVQCDEDGVSNAITDVNLRQQESFISADAANLTFRYYTSETGASNANALEQITSPTAYNTSDTSVWVRVETVHGCYRVARLNIRVTATNITGLNRIFRTCDDFLDTNGNDTANNNDRDGIASFDFSSVTADILALLPSSSGYSIKYYRNGADAAAETDPSGNSLEINNLTNYRNIGYPDTQQIWVRIESDIDNACFGLGPYITLVVEPLPDIRLTDERMICLNLNEEFITLDSGLPQEADLTTFTYLWTFAGNPVPGGTTPTLAVNAPGIYTVKVTSLFGCHRTQTITVTSSDLAQVDDIEVVDLADINSISIYVSGTGDYVFALDHADTFQVSPFFNDVLPGIHDVYIKDLKGCGIVGPIQVNVLGIPKYFTPNGDGYNDTWNLRGADASRERNAIIHIFDRYGKLIKQISPIGDGWDGTYNQKPMASDDYWYTIELENGRVAKGHFSLKR</sequence>
<dbReference type="InterPro" id="IPR026341">
    <property type="entry name" value="T9SS_type_B"/>
</dbReference>
<evidence type="ECO:0000259" key="3">
    <source>
        <dbReference type="Pfam" id="PF17517"/>
    </source>
</evidence>
<evidence type="ECO:0000313" key="4">
    <source>
        <dbReference type="EMBL" id="SCX79888.1"/>
    </source>
</evidence>
<protein>
    <submittedName>
        <fullName evidence="4">Gliding motility-associated C-terminal domain-containing protein</fullName>
    </submittedName>
</protein>
<feature type="chain" id="PRO_5011511494" evidence="2">
    <location>
        <begin position="21"/>
        <end position="1511"/>
    </location>
</feature>
<dbReference type="NCBIfam" id="TIGR04131">
    <property type="entry name" value="Bac_Flav_CTERM"/>
    <property type="match status" value="1"/>
</dbReference>
<dbReference type="SUPFAM" id="SSF103647">
    <property type="entry name" value="TSP type-3 repeat"/>
    <property type="match status" value="2"/>
</dbReference>
<dbReference type="Proteomes" id="UP000199354">
    <property type="component" value="Unassembled WGS sequence"/>
</dbReference>
<dbReference type="Pfam" id="PF13585">
    <property type="entry name" value="CHU_C"/>
    <property type="match status" value="1"/>
</dbReference>
<dbReference type="InterPro" id="IPR013783">
    <property type="entry name" value="Ig-like_fold"/>
</dbReference>
<dbReference type="SUPFAM" id="SSF49299">
    <property type="entry name" value="PKD domain"/>
    <property type="match status" value="1"/>
</dbReference>
<name>A0A1G5APS9_9FLAO</name>
<evidence type="ECO:0000313" key="5">
    <source>
        <dbReference type="Proteomes" id="UP000199354"/>
    </source>
</evidence>
<keyword evidence="2" id="KW-0732">Signal</keyword>
<dbReference type="Pfam" id="PF17517">
    <property type="entry name" value="IgGFc_binding"/>
    <property type="match status" value="1"/>
</dbReference>
<evidence type="ECO:0000256" key="2">
    <source>
        <dbReference type="SAM" id="SignalP"/>
    </source>
</evidence>
<dbReference type="OrthoDB" id="9765926at2"/>
<dbReference type="InterPro" id="IPR028974">
    <property type="entry name" value="TSP_type-3_rpt"/>
</dbReference>
<dbReference type="Gene3D" id="2.60.40.10">
    <property type="entry name" value="Immunoglobulins"/>
    <property type="match status" value="1"/>
</dbReference>
<accession>A0A1G5APS9</accession>
<keyword evidence="5" id="KW-1185">Reference proteome</keyword>
<dbReference type="EMBL" id="FMVF01000002">
    <property type="protein sequence ID" value="SCX79888.1"/>
    <property type="molecule type" value="Genomic_DNA"/>
</dbReference>
<dbReference type="GO" id="GO:0005509">
    <property type="term" value="F:calcium ion binding"/>
    <property type="evidence" value="ECO:0007669"/>
    <property type="project" value="InterPro"/>
</dbReference>
<feature type="domain" description="IgGFc-binding protein N-terminal" evidence="3">
    <location>
        <begin position="135"/>
        <end position="451"/>
    </location>
</feature>
<dbReference type="STRING" id="490189.SAMN02927903_00102"/>
<dbReference type="InterPro" id="IPR035986">
    <property type="entry name" value="PKD_dom_sf"/>
</dbReference>
<organism evidence="4 5">
    <name type="scientific">Flavobacterium caeni</name>
    <dbReference type="NCBI Taxonomy" id="490189"/>
    <lineage>
        <taxon>Bacteria</taxon>
        <taxon>Pseudomonadati</taxon>
        <taxon>Bacteroidota</taxon>
        <taxon>Flavobacteriia</taxon>
        <taxon>Flavobacteriales</taxon>
        <taxon>Flavobacteriaceae</taxon>
        <taxon>Flavobacterium</taxon>
    </lineage>
</organism>